<organism evidence="1 2">
    <name type="scientific">Channa striata</name>
    <name type="common">Snakehead murrel</name>
    <name type="synonym">Ophicephalus striatus</name>
    <dbReference type="NCBI Taxonomy" id="64152"/>
    <lineage>
        <taxon>Eukaryota</taxon>
        <taxon>Metazoa</taxon>
        <taxon>Chordata</taxon>
        <taxon>Craniata</taxon>
        <taxon>Vertebrata</taxon>
        <taxon>Euteleostomi</taxon>
        <taxon>Actinopterygii</taxon>
        <taxon>Neopterygii</taxon>
        <taxon>Teleostei</taxon>
        <taxon>Neoteleostei</taxon>
        <taxon>Acanthomorphata</taxon>
        <taxon>Anabantaria</taxon>
        <taxon>Anabantiformes</taxon>
        <taxon>Channoidei</taxon>
        <taxon>Channidae</taxon>
        <taxon>Channa</taxon>
    </lineage>
</organism>
<gene>
    <name evidence="1" type="ORF">Q5P01_009238</name>
</gene>
<sequence length="164" mass="18342">MFHFYQITESDCQMSAWKWDRKRLKPAGFFHSGDREEPCTLSAKITRWRMSFKQIKQVQFVVIADGPCAWFLLEVNIHCISIVPQGASGPHSELQSCARNRCPCDLPPLTRAPLEYNSVLLQTLPCLQTSGPALAILLPRRGTCTVYSATVTAGQQAKIGSIFI</sequence>
<name>A0AA88N3Y6_CHASR</name>
<proteinExistence type="predicted"/>
<comment type="caution">
    <text evidence="1">The sequence shown here is derived from an EMBL/GenBank/DDBJ whole genome shotgun (WGS) entry which is preliminary data.</text>
</comment>
<dbReference type="Proteomes" id="UP001187415">
    <property type="component" value="Unassembled WGS sequence"/>
</dbReference>
<protein>
    <submittedName>
        <fullName evidence="1">Uncharacterized protein</fullName>
    </submittedName>
</protein>
<reference evidence="1" key="1">
    <citation type="submission" date="2023-07" db="EMBL/GenBank/DDBJ databases">
        <title>Chromosome-level Genome Assembly of Striped Snakehead (Channa striata).</title>
        <authorList>
            <person name="Liu H."/>
        </authorList>
    </citation>
    <scope>NUCLEOTIDE SEQUENCE</scope>
    <source>
        <strain evidence="1">Gz</strain>
        <tissue evidence="1">Muscle</tissue>
    </source>
</reference>
<evidence type="ECO:0000313" key="1">
    <source>
        <dbReference type="EMBL" id="KAK2849404.1"/>
    </source>
</evidence>
<dbReference type="EMBL" id="JAUPFM010000006">
    <property type="protein sequence ID" value="KAK2849404.1"/>
    <property type="molecule type" value="Genomic_DNA"/>
</dbReference>
<evidence type="ECO:0000313" key="2">
    <source>
        <dbReference type="Proteomes" id="UP001187415"/>
    </source>
</evidence>
<keyword evidence="2" id="KW-1185">Reference proteome</keyword>
<accession>A0AA88N3Y6</accession>
<dbReference type="AlphaFoldDB" id="A0AA88N3Y6"/>